<protein>
    <submittedName>
        <fullName evidence="1">Uncharacterized protein</fullName>
    </submittedName>
</protein>
<proteinExistence type="predicted"/>
<organism evidence="1 2">
    <name type="scientific">Engystomops pustulosus</name>
    <name type="common">Tungara frog</name>
    <name type="synonym">Physalaemus pustulosus</name>
    <dbReference type="NCBI Taxonomy" id="76066"/>
    <lineage>
        <taxon>Eukaryota</taxon>
        <taxon>Metazoa</taxon>
        <taxon>Chordata</taxon>
        <taxon>Craniata</taxon>
        <taxon>Vertebrata</taxon>
        <taxon>Euteleostomi</taxon>
        <taxon>Amphibia</taxon>
        <taxon>Batrachia</taxon>
        <taxon>Anura</taxon>
        <taxon>Neobatrachia</taxon>
        <taxon>Hyloidea</taxon>
        <taxon>Leptodactylidae</taxon>
        <taxon>Leiuperinae</taxon>
        <taxon>Engystomops</taxon>
    </lineage>
</organism>
<accession>A0AAV6ZQI6</accession>
<gene>
    <name evidence="1" type="ORF">GDO81_020710</name>
</gene>
<reference evidence="1" key="1">
    <citation type="thesis" date="2020" institute="ProQuest LLC" country="789 East Eisenhower Parkway, Ann Arbor, MI, USA">
        <title>Comparative Genomics and Chromosome Evolution.</title>
        <authorList>
            <person name="Mudd A.B."/>
        </authorList>
    </citation>
    <scope>NUCLEOTIDE SEQUENCE</scope>
    <source>
        <strain evidence="1">237g6f4</strain>
        <tissue evidence="1">Blood</tissue>
    </source>
</reference>
<sequence length="89" mass="10186">MPAYCNMLLTRVTRSASPSIHYRTGFSCFGSGSYEGGGRVIGLLHLRFGELENREWNKRKKTRKEILKGQSLFSVPCLRNRPFKHVSQP</sequence>
<dbReference type="AlphaFoldDB" id="A0AAV6ZQI6"/>
<dbReference type="Proteomes" id="UP000824782">
    <property type="component" value="Unassembled WGS sequence"/>
</dbReference>
<name>A0AAV6ZQI6_ENGPU</name>
<evidence type="ECO:0000313" key="1">
    <source>
        <dbReference type="EMBL" id="KAG8549590.1"/>
    </source>
</evidence>
<keyword evidence="2" id="KW-1185">Reference proteome</keyword>
<dbReference type="EMBL" id="WNYA01000166">
    <property type="protein sequence ID" value="KAG8549590.1"/>
    <property type="molecule type" value="Genomic_DNA"/>
</dbReference>
<evidence type="ECO:0000313" key="2">
    <source>
        <dbReference type="Proteomes" id="UP000824782"/>
    </source>
</evidence>
<comment type="caution">
    <text evidence="1">The sequence shown here is derived from an EMBL/GenBank/DDBJ whole genome shotgun (WGS) entry which is preliminary data.</text>
</comment>